<dbReference type="Proteomes" id="UP000182829">
    <property type="component" value="Unassembled WGS sequence"/>
</dbReference>
<dbReference type="AlphaFoldDB" id="A0A1I3L6Y4"/>
<evidence type="ECO:0000313" key="1">
    <source>
        <dbReference type="EMBL" id="SFI80471.1"/>
    </source>
</evidence>
<organism evidence="1 2">
    <name type="scientific">Natronobacterium gregoryi</name>
    <dbReference type="NCBI Taxonomy" id="44930"/>
    <lineage>
        <taxon>Archaea</taxon>
        <taxon>Methanobacteriati</taxon>
        <taxon>Methanobacteriota</taxon>
        <taxon>Stenosarchaea group</taxon>
        <taxon>Halobacteria</taxon>
        <taxon>Halobacteriales</taxon>
        <taxon>Natrialbaceae</taxon>
        <taxon>Natronobacterium</taxon>
    </lineage>
</organism>
<name>A0A1I3L6Y4_9EURY</name>
<dbReference type="RefSeq" id="WP_015233224.1">
    <property type="nucleotide sequence ID" value="NZ_FORO01000006.1"/>
</dbReference>
<sequence>MANMDVVEYYKRGHEAYYDAEEHRKNRDFENAVYRYQVARDHFDTAKEWAENEEARRFCYEAREIARIYSEATEDQMFRVDRADDGSQYETADLQEFMDSDDQTTVEEYEIRGTAALERRTRIPSWLSGGE</sequence>
<gene>
    <name evidence="1" type="ORF">SAMN05443661_10632</name>
</gene>
<dbReference type="GeneID" id="14207518"/>
<evidence type="ECO:0000313" key="2">
    <source>
        <dbReference type="Proteomes" id="UP000182829"/>
    </source>
</evidence>
<proteinExistence type="predicted"/>
<reference evidence="1 2" key="1">
    <citation type="submission" date="2016-10" db="EMBL/GenBank/DDBJ databases">
        <authorList>
            <person name="de Groot N.N."/>
        </authorList>
    </citation>
    <scope>NUCLEOTIDE SEQUENCE [LARGE SCALE GENOMIC DNA]</scope>
    <source>
        <strain evidence="1 2">SP2</strain>
    </source>
</reference>
<protein>
    <submittedName>
        <fullName evidence="1">Uncharacterized protein</fullName>
    </submittedName>
</protein>
<dbReference type="EMBL" id="FORO01000006">
    <property type="protein sequence ID" value="SFI80471.1"/>
    <property type="molecule type" value="Genomic_DNA"/>
</dbReference>
<accession>A0A1I3L6Y4</accession>